<dbReference type="Pfam" id="PF00563">
    <property type="entry name" value="EAL"/>
    <property type="match status" value="1"/>
</dbReference>
<dbReference type="SUPFAM" id="SSF141868">
    <property type="entry name" value="EAL domain-like"/>
    <property type="match status" value="1"/>
</dbReference>
<dbReference type="InterPro" id="IPR043128">
    <property type="entry name" value="Rev_trsase/Diguanyl_cyclase"/>
</dbReference>
<organism evidence="3 4">
    <name type="scientific">Solirubrobacter ginsenosidimutans</name>
    <dbReference type="NCBI Taxonomy" id="490573"/>
    <lineage>
        <taxon>Bacteria</taxon>
        <taxon>Bacillati</taxon>
        <taxon>Actinomycetota</taxon>
        <taxon>Thermoleophilia</taxon>
        <taxon>Solirubrobacterales</taxon>
        <taxon>Solirubrobacteraceae</taxon>
        <taxon>Solirubrobacter</taxon>
    </lineage>
</organism>
<dbReference type="SMART" id="SM00267">
    <property type="entry name" value="GGDEF"/>
    <property type="match status" value="1"/>
</dbReference>
<gene>
    <name evidence="3" type="ORF">OM076_24895</name>
</gene>
<dbReference type="EMBL" id="JAPDOD010000025">
    <property type="protein sequence ID" value="MDA0163535.1"/>
    <property type="molecule type" value="Genomic_DNA"/>
</dbReference>
<dbReference type="NCBIfam" id="TIGR00254">
    <property type="entry name" value="GGDEF"/>
    <property type="match status" value="1"/>
</dbReference>
<dbReference type="PANTHER" id="PTHR44757">
    <property type="entry name" value="DIGUANYLATE CYCLASE DGCP"/>
    <property type="match status" value="1"/>
</dbReference>
<comment type="caution">
    <text evidence="3">The sequence shown here is derived from an EMBL/GenBank/DDBJ whole genome shotgun (WGS) entry which is preliminary data.</text>
</comment>
<dbReference type="SMART" id="SM00052">
    <property type="entry name" value="EAL"/>
    <property type="match status" value="1"/>
</dbReference>
<evidence type="ECO:0000259" key="2">
    <source>
        <dbReference type="PROSITE" id="PS50887"/>
    </source>
</evidence>
<dbReference type="InterPro" id="IPR001633">
    <property type="entry name" value="EAL_dom"/>
</dbReference>
<dbReference type="Gene3D" id="3.30.70.270">
    <property type="match status" value="1"/>
</dbReference>
<name>A0A9X3MY87_9ACTN</name>
<dbReference type="InterPro" id="IPR052155">
    <property type="entry name" value="Biofilm_reg_signaling"/>
</dbReference>
<dbReference type="CDD" id="cd01949">
    <property type="entry name" value="GGDEF"/>
    <property type="match status" value="1"/>
</dbReference>
<dbReference type="InterPro" id="IPR000160">
    <property type="entry name" value="GGDEF_dom"/>
</dbReference>
<dbReference type="PANTHER" id="PTHR44757:SF2">
    <property type="entry name" value="BIOFILM ARCHITECTURE MAINTENANCE PROTEIN MBAA"/>
    <property type="match status" value="1"/>
</dbReference>
<proteinExistence type="predicted"/>
<dbReference type="CDD" id="cd01948">
    <property type="entry name" value="EAL"/>
    <property type="match status" value="1"/>
</dbReference>
<dbReference type="InterPro" id="IPR035919">
    <property type="entry name" value="EAL_sf"/>
</dbReference>
<dbReference type="AlphaFoldDB" id="A0A9X3MY87"/>
<dbReference type="Pfam" id="PF00990">
    <property type="entry name" value="GGDEF"/>
    <property type="match status" value="1"/>
</dbReference>
<evidence type="ECO:0000313" key="4">
    <source>
        <dbReference type="Proteomes" id="UP001149140"/>
    </source>
</evidence>
<accession>A0A9X3MY87</accession>
<dbReference type="InterPro" id="IPR029787">
    <property type="entry name" value="Nucleotide_cyclase"/>
</dbReference>
<feature type="domain" description="GGDEF" evidence="2">
    <location>
        <begin position="36"/>
        <end position="169"/>
    </location>
</feature>
<keyword evidence="4" id="KW-1185">Reference proteome</keyword>
<dbReference type="RefSeq" id="WP_270042781.1">
    <property type="nucleotide sequence ID" value="NZ_JAPDOD010000025.1"/>
</dbReference>
<dbReference type="PROSITE" id="PS50887">
    <property type="entry name" value="GGDEF"/>
    <property type="match status" value="1"/>
</dbReference>
<evidence type="ECO:0000313" key="3">
    <source>
        <dbReference type="EMBL" id="MDA0163535.1"/>
    </source>
</evidence>
<protein>
    <submittedName>
        <fullName evidence="3">EAL domain-containing protein</fullName>
    </submittedName>
</protein>
<evidence type="ECO:0000259" key="1">
    <source>
        <dbReference type="PROSITE" id="PS50883"/>
    </source>
</evidence>
<reference evidence="3" key="1">
    <citation type="submission" date="2022-10" db="EMBL/GenBank/DDBJ databases">
        <title>The WGS of Solirubrobacter ginsenosidimutans DSM 21036.</title>
        <authorList>
            <person name="Jiang Z."/>
        </authorList>
    </citation>
    <scope>NUCLEOTIDE SEQUENCE</scope>
    <source>
        <strain evidence="3">DSM 21036</strain>
    </source>
</reference>
<feature type="domain" description="EAL" evidence="1">
    <location>
        <begin position="178"/>
        <end position="427"/>
    </location>
</feature>
<dbReference type="SUPFAM" id="SSF55073">
    <property type="entry name" value="Nucleotide cyclase"/>
    <property type="match status" value="1"/>
</dbReference>
<dbReference type="Gene3D" id="3.20.20.450">
    <property type="entry name" value="EAL domain"/>
    <property type="match status" value="1"/>
</dbReference>
<dbReference type="Proteomes" id="UP001149140">
    <property type="component" value="Unassembled WGS sequence"/>
</dbReference>
<sequence>MPTLVFNAAPGYDALTGLPDRAAFLASLRAAADSGEAIAVLFLDLDDFKVVNDGFGHEAGDRLLIQVAQRLQTAVRETDLVARLGGDEFTVLCVGLEDQSQATITAGRIRAALSAPFDVAGQRRHVRVSIGCRLAAPGEADAEALLRDADSAMYQAKESGKDRVELFSDATRARLLRRIEVEQLLRAALEEGLLEVHYQPQVDVSTGRLVGVEALARWSEASPAEFIPVAEETGLIGPLGAWVLATATRDLAGWHARGLTPLTVTVNVSTRQLEDPDFPIVVATALATADLAPECLCLELTESALMGAGDASLHCLRMLKDLGIYVGIDDFGTGHSSLARLKSLPVEVLKVDRSFIDGLGTEPEDSAIVHAILSLAHALGLHVIAEGVETPLQAHQLAALGCGVAQGFLWSPAVPADQIPAQAEIGTGARPRMNRHRGERSLVLEMMHQIGIVKEARS</sequence>
<dbReference type="PROSITE" id="PS50883">
    <property type="entry name" value="EAL"/>
    <property type="match status" value="1"/>
</dbReference>